<feature type="compositionally biased region" description="Basic and acidic residues" evidence="1">
    <location>
        <begin position="97"/>
        <end position="109"/>
    </location>
</feature>
<keyword evidence="3" id="KW-1185">Reference proteome</keyword>
<evidence type="ECO:0008006" key="4">
    <source>
        <dbReference type="Google" id="ProtNLM"/>
    </source>
</evidence>
<gene>
    <name evidence="2" type="ORF">GCM10007205_20590</name>
</gene>
<evidence type="ECO:0000313" key="2">
    <source>
        <dbReference type="EMBL" id="GGC11328.1"/>
    </source>
</evidence>
<evidence type="ECO:0000313" key="3">
    <source>
        <dbReference type="Proteomes" id="UP000620266"/>
    </source>
</evidence>
<comment type="caution">
    <text evidence="2">The sequence shown here is derived from an EMBL/GenBank/DDBJ whole genome shotgun (WGS) entry which is preliminary data.</text>
</comment>
<dbReference type="Proteomes" id="UP000620266">
    <property type="component" value="Unassembled WGS sequence"/>
</dbReference>
<protein>
    <recommendedName>
        <fullName evidence="4">Chemotaxis protein</fullName>
    </recommendedName>
</protein>
<reference evidence="2" key="2">
    <citation type="submission" date="2020-09" db="EMBL/GenBank/DDBJ databases">
        <authorList>
            <person name="Sun Q."/>
            <person name="Sedlacek I."/>
        </authorList>
    </citation>
    <scope>NUCLEOTIDE SEQUENCE</scope>
    <source>
        <strain evidence="2">CCM 7086</strain>
    </source>
</reference>
<reference evidence="2" key="1">
    <citation type="journal article" date="2014" name="Int. J. Syst. Evol. Microbiol.">
        <title>Complete genome sequence of Corynebacterium casei LMG S-19264T (=DSM 44701T), isolated from a smear-ripened cheese.</title>
        <authorList>
            <consortium name="US DOE Joint Genome Institute (JGI-PGF)"/>
            <person name="Walter F."/>
            <person name="Albersmeier A."/>
            <person name="Kalinowski J."/>
            <person name="Ruckert C."/>
        </authorList>
    </citation>
    <scope>NUCLEOTIDE SEQUENCE</scope>
    <source>
        <strain evidence="2">CCM 7086</strain>
    </source>
</reference>
<name>A0A8J2XYG0_9BURK</name>
<feature type="compositionally biased region" description="Basic and acidic residues" evidence="1">
    <location>
        <begin position="73"/>
        <end position="89"/>
    </location>
</feature>
<sequence>MAKETLDLDKAMLADRSIGRGHGTDALGPSDRSDSGSDMVGLTDFDSDTDSTGTGERASVDMRNTGQAEDIDADRIDEGVELDPSNRSDDDADDAVPDGRPKPRPEVEV</sequence>
<evidence type="ECO:0000256" key="1">
    <source>
        <dbReference type="SAM" id="MobiDB-lite"/>
    </source>
</evidence>
<dbReference type="AlphaFoldDB" id="A0A8J2XYG0"/>
<proteinExistence type="predicted"/>
<dbReference type="EMBL" id="BMCG01000004">
    <property type="protein sequence ID" value="GGC11328.1"/>
    <property type="molecule type" value="Genomic_DNA"/>
</dbReference>
<feature type="compositionally biased region" description="Basic and acidic residues" evidence="1">
    <location>
        <begin position="1"/>
        <end position="13"/>
    </location>
</feature>
<organism evidence="2 3">
    <name type="scientific">Oxalicibacterium flavum</name>
    <dbReference type="NCBI Taxonomy" id="179467"/>
    <lineage>
        <taxon>Bacteria</taxon>
        <taxon>Pseudomonadati</taxon>
        <taxon>Pseudomonadota</taxon>
        <taxon>Betaproteobacteria</taxon>
        <taxon>Burkholderiales</taxon>
        <taxon>Oxalobacteraceae</taxon>
        <taxon>Oxalicibacterium</taxon>
    </lineage>
</organism>
<feature type="region of interest" description="Disordered" evidence="1">
    <location>
        <begin position="1"/>
        <end position="109"/>
    </location>
</feature>
<accession>A0A8J2XYG0</accession>